<dbReference type="Proteomes" id="UP000053732">
    <property type="component" value="Unassembled WGS sequence"/>
</dbReference>
<name>A0A0G4P6C4_PENC3</name>
<dbReference type="CDD" id="cd12148">
    <property type="entry name" value="fungal_TF_MHR"/>
    <property type="match status" value="1"/>
</dbReference>
<evidence type="ECO:0000259" key="4">
    <source>
        <dbReference type="SMART" id="SM00906"/>
    </source>
</evidence>
<dbReference type="Pfam" id="PF04082">
    <property type="entry name" value="Fungal_trans"/>
    <property type="match status" value="1"/>
</dbReference>
<dbReference type="SMART" id="SM00906">
    <property type="entry name" value="Fungal_trans"/>
    <property type="match status" value="1"/>
</dbReference>
<evidence type="ECO:0000256" key="2">
    <source>
        <dbReference type="SAM" id="MobiDB-lite"/>
    </source>
</evidence>
<evidence type="ECO:0000256" key="3">
    <source>
        <dbReference type="SAM" id="Phobius"/>
    </source>
</evidence>
<feature type="transmembrane region" description="Helical" evidence="3">
    <location>
        <begin position="459"/>
        <end position="482"/>
    </location>
</feature>
<dbReference type="GO" id="GO:0003700">
    <property type="term" value="F:DNA-binding transcription factor activity"/>
    <property type="evidence" value="ECO:0007669"/>
    <property type="project" value="InterPro"/>
</dbReference>
<feature type="compositionally biased region" description="Basic and acidic residues" evidence="2">
    <location>
        <begin position="22"/>
        <end position="33"/>
    </location>
</feature>
<keyword evidence="3" id="KW-1133">Transmembrane helix</keyword>
<dbReference type="GO" id="GO:0008270">
    <property type="term" value="F:zinc ion binding"/>
    <property type="evidence" value="ECO:0007669"/>
    <property type="project" value="InterPro"/>
</dbReference>
<dbReference type="GO" id="GO:0006351">
    <property type="term" value="P:DNA-templated transcription"/>
    <property type="evidence" value="ECO:0007669"/>
    <property type="project" value="InterPro"/>
</dbReference>
<evidence type="ECO:0000313" key="5">
    <source>
        <dbReference type="EMBL" id="CRL21862.1"/>
    </source>
</evidence>
<sequence>MLNAVGPGLKDCFAREFPENLERNAQHTPENDRSTYSAGPAETLPRMTGTNQGSKSTEVSSIPSLVTTPNESSHRTAEAHRFIQNELEQNDGMAQDRQNVLKSALDFVARFSHPSLDSQPNPNFLDTEEDLQSGSTAPELLYMMLPGTFDAHEADSKTFHWPDHITGPTLQRMLLYLIDNEGNDQIALHYRVCVYSKAFFFLMKSPRPHHNNPICQRLKQSQREYKRVALASLSRLPFLSSPSLSLVQALLSGAMLMQYLGNMSYSWNLTAFASRMLMALNLHAVETADELDDQTQASLYWCYYLDKVLSCLFVRQPSLPKLRIDPASMIPVNFANPLQTTVKIMVEMAKIQEEVLDMQLNQGVVTDRSRVDAIIISADSLLMRIKETRSSVSPEFQLDFDAAEFGHAAVLANVFKCSQWSSVYQHRCLESARKALTVLAAMLDREDQQSDTADQYPSFLTWTVLLYPLTPYFVLFCNVVAYSHKPDFDLMRHVTESMARFIHANEWIHKVHGLFHDFLVLCDPLMGQTFSEDMTRGESEFLPDEGANMGAGSAEESLIWELFASQPSLDWFDVPSFRDSLSN</sequence>
<dbReference type="STRING" id="1429867.A0A0G4P6C4"/>
<reference evidence="5 6" key="1">
    <citation type="journal article" date="2014" name="Nat. Commun.">
        <title>Multiple recent horizontal transfers of a large genomic region in cheese making fungi.</title>
        <authorList>
            <person name="Cheeseman K."/>
            <person name="Ropars J."/>
            <person name="Renault P."/>
            <person name="Dupont J."/>
            <person name="Gouzy J."/>
            <person name="Branca A."/>
            <person name="Abraham A.L."/>
            <person name="Ceppi M."/>
            <person name="Conseiller E."/>
            <person name="Debuchy R."/>
            <person name="Malagnac F."/>
            <person name="Goarin A."/>
            <person name="Silar P."/>
            <person name="Lacoste S."/>
            <person name="Sallet E."/>
            <person name="Bensimon A."/>
            <person name="Giraud T."/>
            <person name="Brygoo Y."/>
        </authorList>
    </citation>
    <scope>NUCLEOTIDE SEQUENCE [LARGE SCALE GENOMIC DNA]</scope>
    <source>
        <strain evidence="6">FM 013</strain>
    </source>
</reference>
<keyword evidence="3" id="KW-0812">Transmembrane</keyword>
<dbReference type="PANTHER" id="PTHR46910">
    <property type="entry name" value="TRANSCRIPTION FACTOR PDR1"/>
    <property type="match status" value="1"/>
</dbReference>
<feature type="region of interest" description="Disordered" evidence="2">
    <location>
        <begin position="22"/>
        <end position="76"/>
    </location>
</feature>
<dbReference type="AlphaFoldDB" id="A0A0G4P6C4"/>
<organism evidence="5 6">
    <name type="scientific">Penicillium camemberti (strain FM 013)</name>
    <dbReference type="NCBI Taxonomy" id="1429867"/>
    <lineage>
        <taxon>Eukaryota</taxon>
        <taxon>Fungi</taxon>
        <taxon>Dikarya</taxon>
        <taxon>Ascomycota</taxon>
        <taxon>Pezizomycotina</taxon>
        <taxon>Eurotiomycetes</taxon>
        <taxon>Eurotiomycetidae</taxon>
        <taxon>Eurotiales</taxon>
        <taxon>Aspergillaceae</taxon>
        <taxon>Penicillium</taxon>
    </lineage>
</organism>
<protein>
    <submittedName>
        <fullName evidence="5">Transcription factor, fungi</fullName>
    </submittedName>
</protein>
<keyword evidence="1" id="KW-0539">Nucleus</keyword>
<dbReference type="GO" id="GO:0003677">
    <property type="term" value="F:DNA binding"/>
    <property type="evidence" value="ECO:0007669"/>
    <property type="project" value="InterPro"/>
</dbReference>
<dbReference type="PANTHER" id="PTHR46910:SF1">
    <property type="entry name" value="MISCELLANEOUS ZN(II)2CYS6 TRANSCRIPTION FACTOR (EUROFUNG)-RELATED"/>
    <property type="match status" value="1"/>
</dbReference>
<evidence type="ECO:0000313" key="6">
    <source>
        <dbReference type="Proteomes" id="UP000053732"/>
    </source>
</evidence>
<feature type="domain" description="Xylanolytic transcriptional activator regulatory" evidence="4">
    <location>
        <begin position="266"/>
        <end position="335"/>
    </location>
</feature>
<dbReference type="InterPro" id="IPR007219">
    <property type="entry name" value="XnlR_reg_dom"/>
</dbReference>
<keyword evidence="6" id="KW-1185">Reference proteome</keyword>
<gene>
    <name evidence="5" type="ORF">PCAMFM013_S006g000402</name>
</gene>
<feature type="compositionally biased region" description="Polar residues" evidence="2">
    <location>
        <begin position="48"/>
        <end position="71"/>
    </location>
</feature>
<keyword evidence="3" id="KW-0472">Membrane</keyword>
<evidence type="ECO:0000256" key="1">
    <source>
        <dbReference type="ARBA" id="ARBA00023242"/>
    </source>
</evidence>
<dbReference type="InterPro" id="IPR050987">
    <property type="entry name" value="AtrR-like"/>
</dbReference>
<accession>A0A0G4P6C4</accession>
<proteinExistence type="predicted"/>
<dbReference type="EMBL" id="HG793139">
    <property type="protein sequence ID" value="CRL21862.1"/>
    <property type="molecule type" value="Genomic_DNA"/>
</dbReference>